<sequence length="261" mass="31036">MIQQPMYKVEVKAYLCSIEIEVNGIPCFSYFNESQIATDIPINNLMFSSGEQDVKFRITPLFNNKNFHKDTTIEVNIYVKEANDFYLKKQVINSYTLDESLENKSFFENILNFDATFPYNLNISDIKYDFSREDEDLLFSEVYKQYDLLASYIKNDDLKKYNEFTTLRFNDFMTAHYLDEKKKQYYSNKALFSYKDYDLTLVSKEEYILKFCFNNRLVYLAKLNNAPGLILEDKNSQEEGLHFIESAIFYRNNKGDLTLFR</sequence>
<protein>
    <submittedName>
        <fullName evidence="2">Uncharacterized protein</fullName>
    </submittedName>
</protein>
<dbReference type="OrthoDB" id="1149023at2"/>
<accession>A0A1N7IDN5</accession>
<evidence type="ECO:0000313" key="2">
    <source>
        <dbReference type="EMBL" id="SIS35189.1"/>
    </source>
</evidence>
<dbReference type="STRING" id="112234.SAMN05421768_104263"/>
<evidence type="ECO:0000313" key="3">
    <source>
        <dbReference type="Proteomes" id="UP000186106"/>
    </source>
</evidence>
<gene>
    <name evidence="1" type="ORF">EG359_21765</name>
    <name evidence="2" type="ORF">SAMN05421768_104263</name>
</gene>
<dbReference type="Proteomes" id="UP000186106">
    <property type="component" value="Unassembled WGS sequence"/>
</dbReference>
<evidence type="ECO:0000313" key="1">
    <source>
        <dbReference type="EMBL" id="AZB02054.1"/>
    </source>
</evidence>
<reference evidence="1 4" key="2">
    <citation type="submission" date="2018-11" db="EMBL/GenBank/DDBJ databases">
        <title>Proposal to divide the Flavobacteriaceae and reorganize its genera based on Amino Acid Identity values calculated from whole genome sequences.</title>
        <authorList>
            <person name="Nicholson A.C."/>
            <person name="Gulvik C.A."/>
            <person name="Whitney A.M."/>
            <person name="Humrighouse B.W."/>
            <person name="Bell M."/>
            <person name="Holmes B."/>
            <person name="Steigerwalt A.G."/>
            <person name="Villarma A."/>
            <person name="Sheth M."/>
            <person name="Batra D."/>
            <person name="Pryor J."/>
            <person name="Bernardet J.-F."/>
            <person name="Hugo C."/>
            <person name="Kampfer P."/>
            <person name="Newman J."/>
            <person name="McQuiston J.R."/>
        </authorList>
    </citation>
    <scope>NUCLEOTIDE SEQUENCE [LARGE SCALE GENOMIC DNA]</scope>
    <source>
        <strain evidence="1 4">DSM 16927</strain>
    </source>
</reference>
<dbReference type="Proteomes" id="UP000279541">
    <property type="component" value="Chromosome"/>
</dbReference>
<keyword evidence="4" id="KW-1185">Reference proteome</keyword>
<name>A0A1N7IDN5_9FLAO</name>
<evidence type="ECO:0000313" key="4">
    <source>
        <dbReference type="Proteomes" id="UP000279541"/>
    </source>
</evidence>
<dbReference type="EMBL" id="FTNZ01000004">
    <property type="protein sequence ID" value="SIS35189.1"/>
    <property type="molecule type" value="Genomic_DNA"/>
</dbReference>
<dbReference type="EMBL" id="CP033926">
    <property type="protein sequence ID" value="AZB02054.1"/>
    <property type="molecule type" value="Genomic_DNA"/>
</dbReference>
<dbReference type="KEGG" id="cjt:EG359_21765"/>
<proteinExistence type="predicted"/>
<dbReference type="AlphaFoldDB" id="A0A1N7IDN5"/>
<organism evidence="2 3">
    <name type="scientific">Chryseobacterium joostei</name>
    <dbReference type="NCBI Taxonomy" id="112234"/>
    <lineage>
        <taxon>Bacteria</taxon>
        <taxon>Pseudomonadati</taxon>
        <taxon>Bacteroidota</taxon>
        <taxon>Flavobacteriia</taxon>
        <taxon>Flavobacteriales</taxon>
        <taxon>Weeksellaceae</taxon>
        <taxon>Chryseobacterium group</taxon>
        <taxon>Chryseobacterium</taxon>
    </lineage>
</organism>
<dbReference type="RefSeq" id="WP_076353909.1">
    <property type="nucleotide sequence ID" value="NZ_CP033926.1"/>
</dbReference>
<reference evidence="2 3" key="1">
    <citation type="submission" date="2017-01" db="EMBL/GenBank/DDBJ databases">
        <authorList>
            <person name="Mah S.A."/>
            <person name="Swanson W.J."/>
            <person name="Moy G.W."/>
            <person name="Vacquier V.D."/>
        </authorList>
    </citation>
    <scope>NUCLEOTIDE SEQUENCE [LARGE SCALE GENOMIC DNA]</scope>
    <source>
        <strain evidence="2 3">DSM 16927</strain>
    </source>
</reference>